<dbReference type="InterPro" id="IPR036388">
    <property type="entry name" value="WH-like_DNA-bd_sf"/>
</dbReference>
<dbReference type="GO" id="GO:0016987">
    <property type="term" value="F:sigma factor activity"/>
    <property type="evidence" value="ECO:0007669"/>
    <property type="project" value="UniProtKB-KW"/>
</dbReference>
<dbReference type="PANTHER" id="PTHR43133:SF62">
    <property type="entry name" value="RNA POLYMERASE SIGMA FACTOR SIGZ"/>
    <property type="match status" value="1"/>
</dbReference>
<dbReference type="GO" id="GO:0006352">
    <property type="term" value="P:DNA-templated transcription initiation"/>
    <property type="evidence" value="ECO:0007669"/>
    <property type="project" value="InterPro"/>
</dbReference>
<dbReference type="RefSeq" id="WP_160631517.1">
    <property type="nucleotide sequence ID" value="NZ_WWNE01000003.1"/>
</dbReference>
<name>A0A6N9NE66_9FLAO</name>
<dbReference type="SUPFAM" id="SSF88946">
    <property type="entry name" value="Sigma2 domain of RNA polymerase sigma factors"/>
    <property type="match status" value="1"/>
</dbReference>
<dbReference type="Proteomes" id="UP000470771">
    <property type="component" value="Unassembled WGS sequence"/>
</dbReference>
<evidence type="ECO:0000259" key="6">
    <source>
        <dbReference type="Pfam" id="PF04542"/>
    </source>
</evidence>
<dbReference type="GO" id="GO:0003677">
    <property type="term" value="F:DNA binding"/>
    <property type="evidence" value="ECO:0007669"/>
    <property type="project" value="UniProtKB-KW"/>
</dbReference>
<dbReference type="InterPro" id="IPR007630">
    <property type="entry name" value="RNA_pol_sigma70_r4"/>
</dbReference>
<evidence type="ECO:0000256" key="1">
    <source>
        <dbReference type="ARBA" id="ARBA00010641"/>
    </source>
</evidence>
<dbReference type="Gene3D" id="1.10.1740.10">
    <property type="match status" value="1"/>
</dbReference>
<proteinExistence type="inferred from homology"/>
<keyword evidence="9" id="KW-1185">Reference proteome</keyword>
<dbReference type="Gene3D" id="1.10.10.10">
    <property type="entry name" value="Winged helix-like DNA-binding domain superfamily/Winged helix DNA-binding domain"/>
    <property type="match status" value="1"/>
</dbReference>
<evidence type="ECO:0000256" key="4">
    <source>
        <dbReference type="ARBA" id="ARBA00023125"/>
    </source>
</evidence>
<sequence length="183" mass="20678">MNKDTNQYHDESHLIALLKKKDKAGISALYDNYSHALFAIIHQVVDNQEIAEDVLQECFVKIWTKIDSYDSSKGRLYTWMLNIARNLAIDVTRSKAYKKGQKVQSIDKDVHGSAGSVDSINVDTIGLSAVVSELKPDYQLIINLIYFKGYTQKEVSEELEIPLGTVKTRVKTALEKLRTVLSN</sequence>
<gene>
    <name evidence="8" type="ORF">GQN54_02225</name>
</gene>
<dbReference type="SUPFAM" id="SSF88659">
    <property type="entry name" value="Sigma3 and sigma4 domains of RNA polymerase sigma factors"/>
    <property type="match status" value="1"/>
</dbReference>
<reference evidence="8 9" key="1">
    <citation type="submission" date="2019-12" db="EMBL/GenBank/DDBJ databases">
        <authorList>
            <person name="Zhao J."/>
        </authorList>
    </citation>
    <scope>NUCLEOTIDE SEQUENCE [LARGE SCALE GENOMIC DNA]</scope>
    <source>
        <strain evidence="8 9">S-15</strain>
    </source>
</reference>
<dbReference type="Pfam" id="PF04542">
    <property type="entry name" value="Sigma70_r2"/>
    <property type="match status" value="1"/>
</dbReference>
<dbReference type="InterPro" id="IPR013325">
    <property type="entry name" value="RNA_pol_sigma_r2"/>
</dbReference>
<dbReference type="InterPro" id="IPR013324">
    <property type="entry name" value="RNA_pol_sigma_r3/r4-like"/>
</dbReference>
<feature type="domain" description="RNA polymerase sigma-70 region 2" evidence="6">
    <location>
        <begin position="29"/>
        <end position="95"/>
    </location>
</feature>
<dbReference type="InterPro" id="IPR039425">
    <property type="entry name" value="RNA_pol_sigma-70-like"/>
</dbReference>
<keyword evidence="3" id="KW-0731">Sigma factor</keyword>
<keyword evidence="2" id="KW-0805">Transcription regulation</keyword>
<dbReference type="CDD" id="cd06171">
    <property type="entry name" value="Sigma70_r4"/>
    <property type="match status" value="1"/>
</dbReference>
<evidence type="ECO:0000256" key="2">
    <source>
        <dbReference type="ARBA" id="ARBA00023015"/>
    </source>
</evidence>
<dbReference type="InterPro" id="IPR007627">
    <property type="entry name" value="RNA_pol_sigma70_r2"/>
</dbReference>
<feature type="domain" description="RNA polymerase sigma-70 region 4" evidence="7">
    <location>
        <begin position="132"/>
        <end position="178"/>
    </location>
</feature>
<comment type="caution">
    <text evidence="8">The sequence shown here is derived from an EMBL/GenBank/DDBJ whole genome shotgun (WGS) entry which is preliminary data.</text>
</comment>
<keyword evidence="5" id="KW-0804">Transcription</keyword>
<evidence type="ECO:0000259" key="7">
    <source>
        <dbReference type="Pfam" id="PF04545"/>
    </source>
</evidence>
<keyword evidence="4" id="KW-0238">DNA-binding</keyword>
<dbReference type="Pfam" id="PF04545">
    <property type="entry name" value="Sigma70_r4"/>
    <property type="match status" value="1"/>
</dbReference>
<dbReference type="InterPro" id="IPR014284">
    <property type="entry name" value="RNA_pol_sigma-70_dom"/>
</dbReference>
<dbReference type="PANTHER" id="PTHR43133">
    <property type="entry name" value="RNA POLYMERASE ECF-TYPE SIGMA FACTO"/>
    <property type="match status" value="1"/>
</dbReference>
<dbReference type="NCBIfam" id="TIGR02937">
    <property type="entry name" value="sigma70-ECF"/>
    <property type="match status" value="1"/>
</dbReference>
<evidence type="ECO:0000256" key="3">
    <source>
        <dbReference type="ARBA" id="ARBA00023082"/>
    </source>
</evidence>
<comment type="similarity">
    <text evidence="1">Belongs to the sigma-70 factor family. ECF subfamily.</text>
</comment>
<evidence type="ECO:0000313" key="8">
    <source>
        <dbReference type="EMBL" id="NBG64916.1"/>
    </source>
</evidence>
<evidence type="ECO:0000256" key="5">
    <source>
        <dbReference type="ARBA" id="ARBA00023163"/>
    </source>
</evidence>
<evidence type="ECO:0000313" key="9">
    <source>
        <dbReference type="Proteomes" id="UP000470771"/>
    </source>
</evidence>
<organism evidence="8 9">
    <name type="scientific">Acidiluteibacter ferrifornacis</name>
    <dbReference type="NCBI Taxonomy" id="2692424"/>
    <lineage>
        <taxon>Bacteria</taxon>
        <taxon>Pseudomonadati</taxon>
        <taxon>Bacteroidota</taxon>
        <taxon>Flavobacteriia</taxon>
        <taxon>Flavobacteriales</taxon>
        <taxon>Cryomorphaceae</taxon>
        <taxon>Acidiluteibacter</taxon>
    </lineage>
</organism>
<protein>
    <submittedName>
        <fullName evidence="8">Sigma-70 family RNA polymerase sigma factor</fullName>
    </submittedName>
</protein>
<accession>A0A6N9NE66</accession>
<dbReference type="EMBL" id="WWNE01000003">
    <property type="protein sequence ID" value="NBG64916.1"/>
    <property type="molecule type" value="Genomic_DNA"/>
</dbReference>
<dbReference type="AlphaFoldDB" id="A0A6N9NE66"/>